<proteinExistence type="predicted"/>
<evidence type="ECO:0000313" key="1">
    <source>
        <dbReference type="EMBL" id="MFD2617566.1"/>
    </source>
</evidence>
<accession>A0ABW5PRT2</accession>
<evidence type="ECO:0000313" key="2">
    <source>
        <dbReference type="Proteomes" id="UP001597458"/>
    </source>
</evidence>
<name>A0ABW5PRT2_9BACI</name>
<organism evidence="1 2">
    <name type="scientific">Terrilactibacillus laevilacticus</name>
    <dbReference type="NCBI Taxonomy" id="1380157"/>
    <lineage>
        <taxon>Bacteria</taxon>
        <taxon>Bacillati</taxon>
        <taxon>Bacillota</taxon>
        <taxon>Bacilli</taxon>
        <taxon>Bacillales</taxon>
        <taxon>Bacillaceae</taxon>
        <taxon>Terrilactibacillus</taxon>
    </lineage>
</organism>
<comment type="caution">
    <text evidence="1">The sequence shown here is derived from an EMBL/GenBank/DDBJ whole genome shotgun (WGS) entry which is preliminary data.</text>
</comment>
<dbReference type="InterPro" id="IPR023105">
    <property type="entry name" value="YkvR-like_sf"/>
</dbReference>
<protein>
    <submittedName>
        <fullName evidence="1">DUF3219 family protein</fullName>
    </submittedName>
</protein>
<gene>
    <name evidence="1" type="ORF">ACFSTF_09655</name>
</gene>
<sequence>MIFLLLIYRLFEHALNRTIKQYYTSITNLYEKGQVGEYSLILQEIKRPERGQK</sequence>
<dbReference type="Pfam" id="PF11514">
    <property type="entry name" value="DUF3219"/>
    <property type="match status" value="1"/>
</dbReference>
<dbReference type="RefSeq" id="WP_386081735.1">
    <property type="nucleotide sequence ID" value="NZ_JBHUMR010000013.1"/>
</dbReference>
<dbReference type="EMBL" id="JBHUMR010000013">
    <property type="protein sequence ID" value="MFD2617566.1"/>
    <property type="molecule type" value="Genomic_DNA"/>
</dbReference>
<dbReference type="InterPro" id="IPR021596">
    <property type="entry name" value="DUF3219"/>
</dbReference>
<dbReference type="Proteomes" id="UP001597458">
    <property type="component" value="Unassembled WGS sequence"/>
</dbReference>
<dbReference type="SUPFAM" id="SSF159173">
    <property type="entry name" value="YkvR-like"/>
    <property type="match status" value="1"/>
</dbReference>
<dbReference type="Gene3D" id="2.40.30.80">
    <property type="entry name" value="YkvR-like"/>
    <property type="match status" value="1"/>
</dbReference>
<keyword evidence="2" id="KW-1185">Reference proteome</keyword>
<reference evidence="2" key="1">
    <citation type="journal article" date="2019" name="Int. J. Syst. Evol. Microbiol.">
        <title>The Global Catalogue of Microorganisms (GCM) 10K type strain sequencing project: providing services to taxonomists for standard genome sequencing and annotation.</title>
        <authorList>
            <consortium name="The Broad Institute Genomics Platform"/>
            <consortium name="The Broad Institute Genome Sequencing Center for Infectious Disease"/>
            <person name="Wu L."/>
            <person name="Ma J."/>
        </authorList>
    </citation>
    <scope>NUCLEOTIDE SEQUENCE [LARGE SCALE GENOMIC DNA]</scope>
    <source>
        <strain evidence="2">TISTR 2241</strain>
    </source>
</reference>